<feature type="compositionally biased region" description="Low complexity" evidence="2">
    <location>
        <begin position="726"/>
        <end position="748"/>
    </location>
</feature>
<dbReference type="Pfam" id="PF25597">
    <property type="entry name" value="SH3_retrovirus"/>
    <property type="match status" value="1"/>
</dbReference>
<dbReference type="GO" id="GO:0006508">
    <property type="term" value="P:proteolysis"/>
    <property type="evidence" value="ECO:0007669"/>
    <property type="project" value="UniProtKB-KW"/>
</dbReference>
<feature type="region of interest" description="Disordered" evidence="2">
    <location>
        <begin position="720"/>
        <end position="791"/>
    </location>
</feature>
<feature type="domain" description="Integrase catalytic" evidence="3">
    <location>
        <begin position="439"/>
        <end position="568"/>
    </location>
</feature>
<evidence type="ECO:0000313" key="4">
    <source>
        <dbReference type="EMBL" id="KAJ9542859.1"/>
    </source>
</evidence>
<keyword evidence="1" id="KW-0645">Protease</keyword>
<dbReference type="GO" id="GO:0015074">
    <property type="term" value="P:DNA integration"/>
    <property type="evidence" value="ECO:0007669"/>
    <property type="project" value="InterPro"/>
</dbReference>
<dbReference type="InterPro" id="IPR039537">
    <property type="entry name" value="Retrotran_Ty1/copia-like"/>
</dbReference>
<dbReference type="PANTHER" id="PTHR42648">
    <property type="entry name" value="TRANSPOSASE, PUTATIVE-RELATED"/>
    <property type="match status" value="1"/>
</dbReference>
<dbReference type="PANTHER" id="PTHR42648:SF26">
    <property type="entry name" value="INTEGRASE CATALYTIC DOMAIN-CONTAINING PROTEIN"/>
    <property type="match status" value="1"/>
</dbReference>
<evidence type="ECO:0000259" key="3">
    <source>
        <dbReference type="PROSITE" id="PS50994"/>
    </source>
</evidence>
<dbReference type="Pfam" id="PF13976">
    <property type="entry name" value="gag_pre-integrs"/>
    <property type="match status" value="1"/>
</dbReference>
<dbReference type="Pfam" id="PF14223">
    <property type="entry name" value="Retrotran_gag_2"/>
    <property type="match status" value="1"/>
</dbReference>
<dbReference type="AlphaFoldDB" id="A0AA38SJ44"/>
<dbReference type="SUPFAM" id="SSF53098">
    <property type="entry name" value="Ribonuclease H-like"/>
    <property type="match status" value="1"/>
</dbReference>
<feature type="region of interest" description="Disordered" evidence="2">
    <location>
        <begin position="181"/>
        <end position="211"/>
    </location>
</feature>
<feature type="compositionally biased region" description="Polar residues" evidence="2">
    <location>
        <begin position="757"/>
        <end position="788"/>
    </location>
</feature>
<dbReference type="Pfam" id="PF00665">
    <property type="entry name" value="rve"/>
    <property type="match status" value="1"/>
</dbReference>
<name>A0AA38SJ44_9ASTR</name>
<proteinExistence type="predicted"/>
<dbReference type="InterPro" id="IPR036397">
    <property type="entry name" value="RNaseH_sf"/>
</dbReference>
<keyword evidence="1" id="KW-0378">Hydrolase</keyword>
<dbReference type="GO" id="GO:0008233">
    <property type="term" value="F:peptidase activity"/>
    <property type="evidence" value="ECO:0007669"/>
    <property type="project" value="UniProtKB-KW"/>
</dbReference>
<evidence type="ECO:0000256" key="1">
    <source>
        <dbReference type="ARBA" id="ARBA00022670"/>
    </source>
</evidence>
<dbReference type="Proteomes" id="UP001172457">
    <property type="component" value="Chromosome 7"/>
</dbReference>
<dbReference type="InterPro" id="IPR012337">
    <property type="entry name" value="RNaseH-like_sf"/>
</dbReference>
<dbReference type="InterPro" id="IPR054722">
    <property type="entry name" value="PolX-like_BBD"/>
</dbReference>
<comment type="caution">
    <text evidence="4">The sequence shown here is derived from an EMBL/GenBank/DDBJ whole genome shotgun (WGS) entry which is preliminary data.</text>
</comment>
<evidence type="ECO:0000256" key="2">
    <source>
        <dbReference type="SAM" id="MobiDB-lite"/>
    </source>
</evidence>
<reference evidence="4" key="1">
    <citation type="submission" date="2023-03" db="EMBL/GenBank/DDBJ databases">
        <title>Chromosome-scale reference genome and RAD-based genetic map of yellow starthistle (Centaurea solstitialis) reveal putative structural variation and QTLs associated with invader traits.</title>
        <authorList>
            <person name="Reatini B."/>
            <person name="Cang F.A."/>
            <person name="Jiang Q."/>
            <person name="Mckibben M.T.W."/>
            <person name="Barker M.S."/>
            <person name="Rieseberg L.H."/>
            <person name="Dlugosch K.M."/>
        </authorList>
    </citation>
    <scope>NUCLEOTIDE SEQUENCE</scope>
    <source>
        <strain evidence="4">CAN-66</strain>
        <tissue evidence="4">Leaf</tissue>
    </source>
</reference>
<dbReference type="Gene3D" id="3.30.420.10">
    <property type="entry name" value="Ribonuclease H-like superfamily/Ribonuclease H"/>
    <property type="match status" value="1"/>
</dbReference>
<dbReference type="InterPro" id="IPR057670">
    <property type="entry name" value="SH3_retrovirus"/>
</dbReference>
<dbReference type="PROSITE" id="PS50994">
    <property type="entry name" value="INTEGRASE"/>
    <property type="match status" value="1"/>
</dbReference>
<dbReference type="Pfam" id="PF22936">
    <property type="entry name" value="Pol_BBD"/>
    <property type="match status" value="1"/>
</dbReference>
<evidence type="ECO:0000313" key="5">
    <source>
        <dbReference type="Proteomes" id="UP001172457"/>
    </source>
</evidence>
<dbReference type="InterPro" id="IPR001584">
    <property type="entry name" value="Integrase_cat-core"/>
</dbReference>
<dbReference type="EMBL" id="JARYMX010000007">
    <property type="protein sequence ID" value="KAJ9542859.1"/>
    <property type="molecule type" value="Genomic_DNA"/>
</dbReference>
<organism evidence="4 5">
    <name type="scientific">Centaurea solstitialis</name>
    <name type="common">yellow star-thistle</name>
    <dbReference type="NCBI Taxonomy" id="347529"/>
    <lineage>
        <taxon>Eukaryota</taxon>
        <taxon>Viridiplantae</taxon>
        <taxon>Streptophyta</taxon>
        <taxon>Embryophyta</taxon>
        <taxon>Tracheophyta</taxon>
        <taxon>Spermatophyta</taxon>
        <taxon>Magnoliopsida</taxon>
        <taxon>eudicotyledons</taxon>
        <taxon>Gunneridae</taxon>
        <taxon>Pentapetalae</taxon>
        <taxon>asterids</taxon>
        <taxon>campanulids</taxon>
        <taxon>Asterales</taxon>
        <taxon>Asteraceae</taxon>
        <taxon>Carduoideae</taxon>
        <taxon>Cardueae</taxon>
        <taxon>Centaureinae</taxon>
        <taxon>Centaurea</taxon>
    </lineage>
</organism>
<gene>
    <name evidence="4" type="ORF">OSB04_029365</name>
</gene>
<accession>A0AA38SJ44</accession>
<sequence>MPLLHCQGMISCVNGSKPPPPMEVSGTDGKTEPNSEYLTWYSNDQRIVLLLQSSLTEEAMSVVLGCTTSAAFWTTLEAAFGNTSESRAMNLRMALSKLQKGSRTVSEFGRDFKHHCDQLAAMGRSIPETEKSHWFLQGLGIEFSGFSAAAMHTTPLPTFQTLLPQAESFKTFMQSIAAATPPPTTSFVTQTHPRSSQSFPHNSRGGGRGCGRGKRPYCQICRTNGHYADRCEQRYNRPPPTSKNMAHLAEAFSAACSINGDQSDWFMDSGASAHMTSSSSNLDSAKPYFGYENVQVGNGNLIPISHIGATQVNSNIQLLDVLVVPQITKNLLSVRKLTFDFPVDILFSDEFFDIQNRQSGDVVARGTHKNGLYVLEQGHSTFLAALRSKRLKASYELWHSRLGHVATDVISLLNKLGQVSVTSILPKPFVCSLCHLAKSKRLPFSVNEKRSSSVLDLIHCNLWGPAPVVSANGFRYYAIFVDDFSRFVWFYPLQLKSDFYKVLLHFSTFVKTQFERQIKVFQSDGGTEFTNNKVKTFFSDNDILHQLSCPHTPTQNGRAVRKHRHITETAFTTAVYTINRLPSSVLDNKSPFEVLFHTTPNYENFRPFGCRVYPYLRDYCTTKLAPRSVPCIFIGNNNQYKGYRCLDPVANKIFTTRHAQFDEAYFSYHGEQSHNSKLPGPTMEKKVVSNHPLPAQTESSSVIEASTPCSLCFGPPSHEYVTPTTPNQNLSEQSSSPSQSSSTPPSLTDQHLHGSHLTESQGPSPSGLSSATPNTTSVSQSTHQMQTRSKSHFFKPRHFADLAHVTESSLLTVLYAANDPKGYKSASKNPKWVMAMDDEIAALRRNDTWDLVPQPTYHNVVGSKWVFRTKFHADGVGNRRLKTYATDNKKSDPQTRTQP</sequence>
<keyword evidence="5" id="KW-1185">Reference proteome</keyword>
<protein>
    <recommendedName>
        <fullName evidence="3">Integrase catalytic domain-containing protein</fullName>
    </recommendedName>
</protein>
<dbReference type="InterPro" id="IPR025724">
    <property type="entry name" value="GAG-pre-integrase_dom"/>
</dbReference>
<feature type="compositionally biased region" description="Polar residues" evidence="2">
    <location>
        <begin position="185"/>
        <end position="201"/>
    </location>
</feature>
<dbReference type="GO" id="GO:0003676">
    <property type="term" value="F:nucleic acid binding"/>
    <property type="evidence" value="ECO:0007669"/>
    <property type="project" value="InterPro"/>
</dbReference>